<gene>
    <name evidence="2" type="ORF">K239x_53790</name>
</gene>
<organism evidence="2 3">
    <name type="scientific">Stieleria marina</name>
    <dbReference type="NCBI Taxonomy" id="1930275"/>
    <lineage>
        <taxon>Bacteria</taxon>
        <taxon>Pseudomonadati</taxon>
        <taxon>Planctomycetota</taxon>
        <taxon>Planctomycetia</taxon>
        <taxon>Pirellulales</taxon>
        <taxon>Pirellulaceae</taxon>
        <taxon>Stieleria</taxon>
    </lineage>
</organism>
<dbReference type="Proteomes" id="UP000319817">
    <property type="component" value="Chromosome"/>
</dbReference>
<evidence type="ECO:0000259" key="1">
    <source>
        <dbReference type="Pfam" id="PF10105"/>
    </source>
</evidence>
<dbReference type="AlphaFoldDB" id="A0A517P1W8"/>
<proteinExistence type="predicted"/>
<evidence type="ECO:0000313" key="3">
    <source>
        <dbReference type="Proteomes" id="UP000319817"/>
    </source>
</evidence>
<accession>A0A517P1W8</accession>
<dbReference type="EMBL" id="CP036526">
    <property type="protein sequence ID" value="QDT13361.1"/>
    <property type="molecule type" value="Genomic_DNA"/>
</dbReference>
<sequence>MTEGFHPKPRVGFPSALALGVNGLDEVVELELAERMPVAELFQRLCDDNQPGLAIKSVMLLPEGFGKAQLSRADYIITVPDTVDVDAAQLAIKQLKAKDSVSFERKNKTVTVDTSQIPKIEIHGDELRLSLAASQSASLRPGDVLDLIDASDWIEKGSVISRTRVVLQKEFESSDPAIIATALPGQCPSEPTS</sequence>
<feature type="domain" description="DUF2344" evidence="1">
    <location>
        <begin position="2"/>
        <end position="140"/>
    </location>
</feature>
<dbReference type="NCBIfam" id="TIGR03936">
    <property type="entry name" value="sam_1_link_chp"/>
    <property type="match status" value="1"/>
</dbReference>
<name>A0A517P1W8_9BACT</name>
<reference evidence="2 3" key="1">
    <citation type="submission" date="2019-02" db="EMBL/GenBank/DDBJ databases">
        <title>Deep-cultivation of Planctomycetes and their phenomic and genomic characterization uncovers novel biology.</title>
        <authorList>
            <person name="Wiegand S."/>
            <person name="Jogler M."/>
            <person name="Boedeker C."/>
            <person name="Pinto D."/>
            <person name="Vollmers J."/>
            <person name="Rivas-Marin E."/>
            <person name="Kohn T."/>
            <person name="Peeters S.H."/>
            <person name="Heuer A."/>
            <person name="Rast P."/>
            <person name="Oberbeckmann S."/>
            <person name="Bunk B."/>
            <person name="Jeske O."/>
            <person name="Meyerdierks A."/>
            <person name="Storesund J.E."/>
            <person name="Kallscheuer N."/>
            <person name="Luecker S."/>
            <person name="Lage O.M."/>
            <person name="Pohl T."/>
            <person name="Merkel B.J."/>
            <person name="Hornburger P."/>
            <person name="Mueller R.-W."/>
            <person name="Bruemmer F."/>
            <person name="Labrenz M."/>
            <person name="Spormann A.M."/>
            <person name="Op den Camp H."/>
            <person name="Overmann J."/>
            <person name="Amann R."/>
            <person name="Jetten M.S.M."/>
            <person name="Mascher T."/>
            <person name="Medema M.H."/>
            <person name="Devos D.P."/>
            <person name="Kaster A.-K."/>
            <person name="Ovreas L."/>
            <person name="Rohde M."/>
            <person name="Galperin M.Y."/>
            <person name="Jogler C."/>
        </authorList>
    </citation>
    <scope>NUCLEOTIDE SEQUENCE [LARGE SCALE GENOMIC DNA]</scope>
    <source>
        <strain evidence="2 3">K23_9</strain>
    </source>
</reference>
<dbReference type="InterPro" id="IPR018768">
    <property type="entry name" value="DUF2344"/>
</dbReference>
<keyword evidence="3" id="KW-1185">Reference proteome</keyword>
<dbReference type="Pfam" id="PF10105">
    <property type="entry name" value="DUF2344"/>
    <property type="match status" value="1"/>
</dbReference>
<evidence type="ECO:0000313" key="2">
    <source>
        <dbReference type="EMBL" id="QDT13361.1"/>
    </source>
</evidence>
<protein>
    <recommendedName>
        <fullName evidence="1">DUF2344 domain-containing protein</fullName>
    </recommendedName>
</protein>